<keyword evidence="3" id="KW-0547">Nucleotide-binding</keyword>
<dbReference type="KEGG" id="bmei:Spa11_28760"/>
<dbReference type="SUPFAM" id="SSF52540">
    <property type="entry name" value="P-loop containing nucleoside triphosphate hydrolases"/>
    <property type="match status" value="1"/>
</dbReference>
<dbReference type="InterPro" id="IPR029439">
    <property type="entry name" value="Wzt_C"/>
</dbReference>
<evidence type="ECO:0000256" key="4">
    <source>
        <dbReference type="ARBA" id="ARBA00022840"/>
    </source>
</evidence>
<dbReference type="GO" id="GO:0005524">
    <property type="term" value="F:ATP binding"/>
    <property type="evidence" value="ECO:0007669"/>
    <property type="project" value="UniProtKB-KW"/>
</dbReference>
<dbReference type="EMBL" id="CP036349">
    <property type="protein sequence ID" value="QDV74669.1"/>
    <property type="molecule type" value="Genomic_DNA"/>
</dbReference>
<keyword evidence="2" id="KW-0813">Transport</keyword>
<gene>
    <name evidence="6" type="primary">tagH_1</name>
    <name evidence="6" type="ORF">Spa11_28760</name>
</gene>
<proteinExistence type="inferred from homology"/>
<feature type="domain" description="ABC transporter" evidence="5">
    <location>
        <begin position="44"/>
        <end position="266"/>
    </location>
</feature>
<dbReference type="InterPro" id="IPR027417">
    <property type="entry name" value="P-loop_NTPase"/>
</dbReference>
<evidence type="ECO:0000256" key="1">
    <source>
        <dbReference type="ARBA" id="ARBA00005417"/>
    </source>
</evidence>
<evidence type="ECO:0000256" key="2">
    <source>
        <dbReference type="ARBA" id="ARBA00022448"/>
    </source>
</evidence>
<dbReference type="RefSeq" id="WP_197529393.1">
    <property type="nucleotide sequence ID" value="NZ_CP036349.1"/>
</dbReference>
<keyword evidence="4 6" id="KW-0067">ATP-binding</keyword>
<comment type="similarity">
    <text evidence="1">Belongs to the ABC transporter superfamily.</text>
</comment>
<dbReference type="GO" id="GO:0140359">
    <property type="term" value="F:ABC-type transporter activity"/>
    <property type="evidence" value="ECO:0007669"/>
    <property type="project" value="InterPro"/>
</dbReference>
<dbReference type="PANTHER" id="PTHR46743:SF2">
    <property type="entry name" value="TEICHOIC ACIDS EXPORT ATP-BINDING PROTEIN TAGH"/>
    <property type="match status" value="1"/>
</dbReference>
<name>A0A518KA51_9BACT</name>
<dbReference type="InterPro" id="IPR050683">
    <property type="entry name" value="Bact_Polysacc_Export_ATP-bd"/>
</dbReference>
<dbReference type="Gene3D" id="3.40.50.300">
    <property type="entry name" value="P-loop containing nucleotide triphosphate hydrolases"/>
    <property type="match status" value="1"/>
</dbReference>
<dbReference type="Gene3D" id="2.70.50.60">
    <property type="entry name" value="abc- transporter (atp binding component) like domain"/>
    <property type="match status" value="1"/>
</dbReference>
<evidence type="ECO:0000256" key="3">
    <source>
        <dbReference type="ARBA" id="ARBA00022741"/>
    </source>
</evidence>
<dbReference type="CDD" id="cd10147">
    <property type="entry name" value="Wzt_C-like"/>
    <property type="match status" value="1"/>
</dbReference>
<dbReference type="Pfam" id="PF14524">
    <property type="entry name" value="Wzt_C"/>
    <property type="match status" value="1"/>
</dbReference>
<accession>A0A518KA51</accession>
<dbReference type="SMART" id="SM00382">
    <property type="entry name" value="AAA"/>
    <property type="match status" value="1"/>
</dbReference>
<dbReference type="Pfam" id="PF00005">
    <property type="entry name" value="ABC_tran"/>
    <property type="match status" value="1"/>
</dbReference>
<keyword evidence="7" id="KW-1185">Reference proteome</keyword>
<dbReference type="CDD" id="cd03220">
    <property type="entry name" value="ABC_KpsT_Wzt"/>
    <property type="match status" value="1"/>
</dbReference>
<dbReference type="PROSITE" id="PS50893">
    <property type="entry name" value="ABC_TRANSPORTER_2"/>
    <property type="match status" value="1"/>
</dbReference>
<evidence type="ECO:0000313" key="6">
    <source>
        <dbReference type="EMBL" id="QDV74669.1"/>
    </source>
</evidence>
<organism evidence="6 7">
    <name type="scientific">Botrimarina mediterranea</name>
    <dbReference type="NCBI Taxonomy" id="2528022"/>
    <lineage>
        <taxon>Bacteria</taxon>
        <taxon>Pseudomonadati</taxon>
        <taxon>Planctomycetota</taxon>
        <taxon>Planctomycetia</taxon>
        <taxon>Pirellulales</taxon>
        <taxon>Lacipirellulaceae</taxon>
        <taxon>Botrimarina</taxon>
    </lineage>
</organism>
<reference evidence="6 7" key="1">
    <citation type="submission" date="2019-02" db="EMBL/GenBank/DDBJ databases">
        <title>Deep-cultivation of Planctomycetes and their phenomic and genomic characterization uncovers novel biology.</title>
        <authorList>
            <person name="Wiegand S."/>
            <person name="Jogler M."/>
            <person name="Boedeker C."/>
            <person name="Pinto D."/>
            <person name="Vollmers J."/>
            <person name="Rivas-Marin E."/>
            <person name="Kohn T."/>
            <person name="Peeters S.H."/>
            <person name="Heuer A."/>
            <person name="Rast P."/>
            <person name="Oberbeckmann S."/>
            <person name="Bunk B."/>
            <person name="Jeske O."/>
            <person name="Meyerdierks A."/>
            <person name="Storesund J.E."/>
            <person name="Kallscheuer N."/>
            <person name="Luecker S."/>
            <person name="Lage O.M."/>
            <person name="Pohl T."/>
            <person name="Merkel B.J."/>
            <person name="Hornburger P."/>
            <person name="Mueller R.-W."/>
            <person name="Bruemmer F."/>
            <person name="Labrenz M."/>
            <person name="Spormann A.M."/>
            <person name="Op den Camp H."/>
            <person name="Overmann J."/>
            <person name="Amann R."/>
            <person name="Jetten M.S.M."/>
            <person name="Mascher T."/>
            <person name="Medema M.H."/>
            <person name="Devos D.P."/>
            <person name="Kaster A.-K."/>
            <person name="Ovreas L."/>
            <person name="Rohde M."/>
            <person name="Galperin M.Y."/>
            <person name="Jogler C."/>
        </authorList>
    </citation>
    <scope>NUCLEOTIDE SEQUENCE [LARGE SCALE GENOMIC DNA]</scope>
    <source>
        <strain evidence="6 7">Spa11</strain>
    </source>
</reference>
<sequence>MSSDLAIRFEGVGKEYHVGAASTGGRFSYQSLGERLTGALRNPLRAAAGALRRPDQDSFWALKNVSFDVRRGDVVGVIGRNGAGKSTLLKILSQITRPTEGQIEVRGRVGSLLEVGTGFHPELTGQENIFLNGAILGMTQREVRAKFDEIVAFSEVERFLATPVKHYSSGMYTRLAFAVAAHLDPEILVVDEVLSVGDAAFQKKCLGKMQDVASSGRTVLFVSHNMAAVKQLCTQGVVLERGAVALSSSSADAIDWYRRMSELPDQGERFVQIESSDATACIESVQISDGDGRAICQTGESAVISIRCELRKRLLDPGFVVSIATLEGIELLRLSNQPISGVACPFNQGHVNVELRLPMLALTAGMYRLSVGVTMPNLGFVIPPTEAFTFEVHDSNYYQSGTRLDQSKGYLLANHRWAFDQPGEALVADD</sequence>
<protein>
    <submittedName>
        <fullName evidence="6">Teichoic acids export ATP-binding protein TagH</fullName>
    </submittedName>
</protein>
<dbReference type="GO" id="GO:0016020">
    <property type="term" value="C:membrane"/>
    <property type="evidence" value="ECO:0007669"/>
    <property type="project" value="InterPro"/>
</dbReference>
<dbReference type="PANTHER" id="PTHR46743">
    <property type="entry name" value="TEICHOIC ACIDS EXPORT ATP-BINDING PROTEIN TAGH"/>
    <property type="match status" value="1"/>
</dbReference>
<dbReference type="InterPro" id="IPR003593">
    <property type="entry name" value="AAA+_ATPase"/>
</dbReference>
<dbReference type="InterPro" id="IPR003439">
    <property type="entry name" value="ABC_transporter-like_ATP-bd"/>
</dbReference>
<dbReference type="GO" id="GO:0016887">
    <property type="term" value="F:ATP hydrolysis activity"/>
    <property type="evidence" value="ECO:0007669"/>
    <property type="project" value="InterPro"/>
</dbReference>
<dbReference type="Proteomes" id="UP000316426">
    <property type="component" value="Chromosome"/>
</dbReference>
<dbReference type="InterPro" id="IPR015860">
    <property type="entry name" value="ABC_transpr_TagH-like"/>
</dbReference>
<dbReference type="AlphaFoldDB" id="A0A518KA51"/>
<evidence type="ECO:0000259" key="5">
    <source>
        <dbReference type="PROSITE" id="PS50893"/>
    </source>
</evidence>
<evidence type="ECO:0000313" key="7">
    <source>
        <dbReference type="Proteomes" id="UP000316426"/>
    </source>
</evidence>